<comment type="caution">
    <text evidence="1">The sequence shown here is derived from an EMBL/GenBank/DDBJ whole genome shotgun (WGS) entry which is preliminary data.</text>
</comment>
<dbReference type="EMBL" id="CAXKWB010106240">
    <property type="protein sequence ID" value="CAL4228706.1"/>
    <property type="molecule type" value="Genomic_DNA"/>
</dbReference>
<dbReference type="GO" id="GO:0071897">
    <property type="term" value="P:DNA biosynthetic process"/>
    <property type="evidence" value="ECO:0007669"/>
    <property type="project" value="UniProtKB-ARBA"/>
</dbReference>
<organism evidence="1 2">
    <name type="scientific">Meganyctiphanes norvegica</name>
    <name type="common">Northern krill</name>
    <name type="synonym">Thysanopoda norvegica</name>
    <dbReference type="NCBI Taxonomy" id="48144"/>
    <lineage>
        <taxon>Eukaryota</taxon>
        <taxon>Metazoa</taxon>
        <taxon>Ecdysozoa</taxon>
        <taxon>Arthropoda</taxon>
        <taxon>Crustacea</taxon>
        <taxon>Multicrustacea</taxon>
        <taxon>Malacostraca</taxon>
        <taxon>Eumalacostraca</taxon>
        <taxon>Eucarida</taxon>
        <taxon>Euphausiacea</taxon>
        <taxon>Euphausiidae</taxon>
        <taxon>Meganyctiphanes</taxon>
    </lineage>
</organism>
<dbReference type="SUPFAM" id="SSF56672">
    <property type="entry name" value="DNA/RNA polymerases"/>
    <property type="match status" value="1"/>
</dbReference>
<name>A0AAV2SQW4_MEGNR</name>
<proteinExistence type="predicted"/>
<reference evidence="1 2" key="1">
    <citation type="submission" date="2024-05" db="EMBL/GenBank/DDBJ databases">
        <authorList>
            <person name="Wallberg A."/>
        </authorList>
    </citation>
    <scope>NUCLEOTIDE SEQUENCE [LARGE SCALE GENOMIC DNA]</scope>
</reference>
<evidence type="ECO:0000313" key="1">
    <source>
        <dbReference type="EMBL" id="CAL4228706.1"/>
    </source>
</evidence>
<evidence type="ECO:0000313" key="2">
    <source>
        <dbReference type="Proteomes" id="UP001497623"/>
    </source>
</evidence>
<evidence type="ECO:0008006" key="3">
    <source>
        <dbReference type="Google" id="ProtNLM"/>
    </source>
</evidence>
<dbReference type="PANTHER" id="PTHR47331:SF1">
    <property type="entry name" value="GAG-LIKE PROTEIN"/>
    <property type="match status" value="1"/>
</dbReference>
<keyword evidence="2" id="KW-1185">Reference proteome</keyword>
<protein>
    <recommendedName>
        <fullName evidence="3">Peptidase aspartic putative domain-containing protein</fullName>
    </recommendedName>
</protein>
<sequence length="470" mass="53832">MQDLENYAFSPSLVIPLKNRKGDGVFRVRTLIDGGSGSCWITKAILSKINYTLIGHKQLRVRTFGKEVVGRYKIVQIYFESAHAKYAVRCYVIENFLKHILVKGLEDYLRQNTELSEEVIRRVVDPTKGVDHEEGTGLVLSHEELSLITKEKGSRLCLPEQQLILDDTYFGITVSGKVPNSLLKDAHIRQANWVVPEIIESDVTKEIWIYQSHIQEEIETTDECEDCSKRHMLEDQLKILADKEHLGITKSEWQHVDDVAALEHYKSTMKRHKNGQFEVRLPTNEMIDLLKTNEKQAKAKAYKEHNKCLTNKEYGIGSSNEMLKLRKEDYVEKVTTDTPVGKKTHYLSHRAVEKKTSKTTKYRVVMDGSARPSKYDVSLNQTLRKGPNLITNLCKCILQFMIGIFACTADIEKAFLRIIIAQEDRDLLRFFLPTNPLDPNSPMEIWRYKALLFGAISSPFILAAVLDNVS</sequence>
<dbReference type="PANTHER" id="PTHR47331">
    <property type="entry name" value="PHD-TYPE DOMAIN-CONTAINING PROTEIN"/>
    <property type="match status" value="1"/>
</dbReference>
<accession>A0AAV2SQW4</accession>
<dbReference type="AlphaFoldDB" id="A0AAV2SQW4"/>
<dbReference type="InterPro" id="IPR043502">
    <property type="entry name" value="DNA/RNA_pol_sf"/>
</dbReference>
<dbReference type="Proteomes" id="UP001497623">
    <property type="component" value="Unassembled WGS sequence"/>
</dbReference>
<gene>
    <name evidence="1" type="ORF">MNOR_LOCUS39642</name>
</gene>